<gene>
    <name evidence="2" type="ORF">E6C64_15990</name>
</gene>
<dbReference type="CDD" id="cd07043">
    <property type="entry name" value="STAS_anti-anti-sigma_factors"/>
    <property type="match status" value="1"/>
</dbReference>
<dbReference type="Pfam" id="PF13466">
    <property type="entry name" value="STAS_2"/>
    <property type="match status" value="1"/>
</dbReference>
<keyword evidence="3" id="KW-1185">Reference proteome</keyword>
<dbReference type="InterPro" id="IPR036513">
    <property type="entry name" value="STAS_dom_sf"/>
</dbReference>
<evidence type="ECO:0000259" key="1">
    <source>
        <dbReference type="PROSITE" id="PS50801"/>
    </source>
</evidence>
<evidence type="ECO:0000313" key="3">
    <source>
        <dbReference type="Proteomes" id="UP000309133"/>
    </source>
</evidence>
<dbReference type="Gene3D" id="3.30.750.24">
    <property type="entry name" value="STAS domain"/>
    <property type="match status" value="1"/>
</dbReference>
<dbReference type="RefSeq" id="WP_136428577.1">
    <property type="nucleotide sequence ID" value="NZ_SSSM01000005.1"/>
</dbReference>
<feature type="domain" description="STAS" evidence="1">
    <location>
        <begin position="13"/>
        <end position="118"/>
    </location>
</feature>
<name>A0A4S4FJ50_9MICO</name>
<dbReference type="Proteomes" id="UP000309133">
    <property type="component" value="Unassembled WGS sequence"/>
</dbReference>
<dbReference type="PROSITE" id="PS50801">
    <property type="entry name" value="STAS"/>
    <property type="match status" value="1"/>
</dbReference>
<evidence type="ECO:0000313" key="2">
    <source>
        <dbReference type="EMBL" id="THG30131.1"/>
    </source>
</evidence>
<accession>A0A4S4FJ50</accession>
<reference evidence="2 3" key="1">
    <citation type="submission" date="2019-04" db="EMBL/GenBank/DDBJ databases">
        <authorList>
            <person name="Jiang L."/>
        </authorList>
    </citation>
    <scope>NUCLEOTIDE SEQUENCE [LARGE SCALE GENOMIC DNA]</scope>
    <source>
        <strain evidence="2 3">YIM 131853</strain>
    </source>
</reference>
<dbReference type="EMBL" id="SSSM01000005">
    <property type="protein sequence ID" value="THG30131.1"/>
    <property type="molecule type" value="Genomic_DNA"/>
</dbReference>
<dbReference type="OrthoDB" id="3827095at2"/>
<comment type="caution">
    <text evidence="2">The sequence shown here is derived from an EMBL/GenBank/DDBJ whole genome shotgun (WGS) entry which is preliminary data.</text>
</comment>
<dbReference type="GO" id="GO:0043856">
    <property type="term" value="F:anti-sigma factor antagonist activity"/>
    <property type="evidence" value="ECO:0007669"/>
    <property type="project" value="TreeGrafter"/>
</dbReference>
<dbReference type="SUPFAM" id="SSF52091">
    <property type="entry name" value="SpoIIaa-like"/>
    <property type="match status" value="1"/>
</dbReference>
<organism evidence="2 3">
    <name type="scientific">Naasia lichenicola</name>
    <dbReference type="NCBI Taxonomy" id="2565933"/>
    <lineage>
        <taxon>Bacteria</taxon>
        <taxon>Bacillati</taxon>
        <taxon>Actinomycetota</taxon>
        <taxon>Actinomycetes</taxon>
        <taxon>Micrococcales</taxon>
        <taxon>Microbacteriaceae</taxon>
        <taxon>Naasia</taxon>
    </lineage>
</organism>
<proteinExistence type="predicted"/>
<dbReference type="InterPro" id="IPR058548">
    <property type="entry name" value="MlaB-like_STAS"/>
</dbReference>
<protein>
    <submittedName>
        <fullName evidence="2">STAS domain-containing protein</fullName>
    </submittedName>
</protein>
<dbReference type="PANTHER" id="PTHR33495">
    <property type="entry name" value="ANTI-SIGMA FACTOR ANTAGONIST TM_1081-RELATED-RELATED"/>
    <property type="match status" value="1"/>
</dbReference>
<dbReference type="InterPro" id="IPR002645">
    <property type="entry name" value="STAS_dom"/>
</dbReference>
<dbReference type="AlphaFoldDB" id="A0A4S4FJ50"/>
<sequence length="118" mass="12781">MSLQFALGTRGVVVVIHLLGRIDREAGGVLDQSYTAAAASSASIIELDFGQVEYINSTGIALIVGLLAKARAKKRPLRAAGLTAHYRHIFEITRLSDFIEIVEPIEPVEDVELEQAAH</sequence>